<dbReference type="Proteomes" id="UP001156389">
    <property type="component" value="Unassembled WGS sequence"/>
</dbReference>
<dbReference type="InterPro" id="IPR000834">
    <property type="entry name" value="Peptidase_M14"/>
</dbReference>
<dbReference type="RefSeq" id="WP_260216708.1">
    <property type="nucleotide sequence ID" value="NZ_JAJAGO010000003.1"/>
</dbReference>
<dbReference type="SUPFAM" id="SSF53187">
    <property type="entry name" value="Zn-dependent exopeptidases"/>
    <property type="match status" value="1"/>
</dbReference>
<dbReference type="Gene3D" id="3.40.630.10">
    <property type="entry name" value="Zn peptidases"/>
    <property type="match status" value="1"/>
</dbReference>
<evidence type="ECO:0000313" key="2">
    <source>
        <dbReference type="EMBL" id="MCT2589707.1"/>
    </source>
</evidence>
<comment type="caution">
    <text evidence="2">The sequence shown here is derived from an EMBL/GenBank/DDBJ whole genome shotgun (WGS) entry which is preliminary data.</text>
</comment>
<evidence type="ECO:0000313" key="3">
    <source>
        <dbReference type="Proteomes" id="UP001156389"/>
    </source>
</evidence>
<dbReference type="EMBL" id="JAJAGO010000003">
    <property type="protein sequence ID" value="MCT2589707.1"/>
    <property type="molecule type" value="Genomic_DNA"/>
</dbReference>
<gene>
    <name evidence="2" type="ORF">LHJ74_07200</name>
</gene>
<evidence type="ECO:0000259" key="1">
    <source>
        <dbReference type="SMART" id="SM00631"/>
    </source>
</evidence>
<feature type="domain" description="Peptidase M14" evidence="1">
    <location>
        <begin position="5"/>
        <end position="238"/>
    </location>
</feature>
<name>A0ABT2JPA2_9ACTN</name>
<accession>A0ABT2JPA2</accession>
<protein>
    <submittedName>
        <fullName evidence="2">3-hydroxyacyl-CoA dehydrogenase</fullName>
    </submittedName>
</protein>
<reference evidence="2 3" key="1">
    <citation type="submission" date="2021-10" db="EMBL/GenBank/DDBJ databases">
        <title>Streptomyces gossypii sp. nov., isolated from soil collected from cotton field.</title>
        <authorList>
            <person name="Ge X."/>
            <person name="Chen X."/>
            <person name="Liu W."/>
        </authorList>
    </citation>
    <scope>NUCLEOTIDE SEQUENCE [LARGE SCALE GENOMIC DNA]</scope>
    <source>
        <strain evidence="2 3">N2-109</strain>
    </source>
</reference>
<sequence>MFDDYPSVSEIYATARLLTIRHPQLCALRRVGGSRLGEDLLLLSVGHGRRNVLVVAGPHANERVGGATALSLATRIVGDSSLHGGERDSRWHFLLCLDPDGTRMNETFVPRGHTLNEGYRPFFRPVGHEQPEWAPSIHTGTARQLPESRALIELIDEIRPFLQCSLHANDVGGGWVQLTRDLPGLADPFSKAAADLGIPLEIGSIDTMFWRSSGPGVFVMPEPGIPERFASFEEDAARSTWYRPHRYGGMTAVIEAPMWASHLVDDSSPAHSPRRAMRHCARLLRHRSRRVAGLLESVGELVDVEHSAVLRGARAAVSVCPGLAADWDQLSRVPARGPAPVHTAGHLVSLAGVSWRIPLRAAAMALTALGPLPGPRAAHLRRELDGLVSQWCAAFESEFQARWVPVDDQVTLQARTVLALFDRLTI</sequence>
<proteinExistence type="predicted"/>
<organism evidence="2 3">
    <name type="scientific">Streptomyces gossypii</name>
    <dbReference type="NCBI Taxonomy" id="2883101"/>
    <lineage>
        <taxon>Bacteria</taxon>
        <taxon>Bacillati</taxon>
        <taxon>Actinomycetota</taxon>
        <taxon>Actinomycetes</taxon>
        <taxon>Kitasatosporales</taxon>
        <taxon>Streptomycetaceae</taxon>
        <taxon>Streptomyces</taxon>
    </lineage>
</organism>
<dbReference type="Pfam" id="PF00246">
    <property type="entry name" value="Peptidase_M14"/>
    <property type="match status" value="1"/>
</dbReference>
<dbReference type="SMART" id="SM00631">
    <property type="entry name" value="Zn_pept"/>
    <property type="match status" value="1"/>
</dbReference>
<keyword evidence="3" id="KW-1185">Reference proteome</keyword>